<accession>A0A8G2EVM7</accession>
<dbReference type="EMBL" id="FNBW01000003">
    <property type="protein sequence ID" value="SDF38083.1"/>
    <property type="molecule type" value="Genomic_DNA"/>
</dbReference>
<evidence type="ECO:0000256" key="1">
    <source>
        <dbReference type="SAM" id="MobiDB-lite"/>
    </source>
</evidence>
<feature type="compositionally biased region" description="Low complexity" evidence="1">
    <location>
        <begin position="199"/>
        <end position="209"/>
    </location>
</feature>
<feature type="region of interest" description="Disordered" evidence="1">
    <location>
        <begin position="187"/>
        <end position="218"/>
    </location>
</feature>
<dbReference type="Pfam" id="PF05233">
    <property type="entry name" value="PHB_acc"/>
    <property type="match status" value="1"/>
</dbReference>
<keyword evidence="5" id="KW-1185">Reference proteome</keyword>
<dbReference type="Proteomes" id="UP000198615">
    <property type="component" value="Unassembled WGS sequence"/>
</dbReference>
<feature type="domain" description="PHA accumulation regulator DNA-binding N-terminal" evidence="3">
    <location>
        <begin position="49"/>
        <end position="109"/>
    </location>
</feature>
<feature type="compositionally biased region" description="Basic and acidic residues" evidence="1">
    <location>
        <begin position="1"/>
        <end position="11"/>
    </location>
</feature>
<protein>
    <submittedName>
        <fullName evidence="4">Polyhydroxyalkanoate synthesis repressor PhaR</fullName>
    </submittedName>
</protein>
<evidence type="ECO:0000313" key="4">
    <source>
        <dbReference type="EMBL" id="SDF38083.1"/>
    </source>
</evidence>
<evidence type="ECO:0000313" key="5">
    <source>
        <dbReference type="Proteomes" id="UP000198615"/>
    </source>
</evidence>
<organism evidence="4 5">
    <name type="scientific">Thalassobaculum litoreum DSM 18839</name>
    <dbReference type="NCBI Taxonomy" id="1123362"/>
    <lineage>
        <taxon>Bacteria</taxon>
        <taxon>Pseudomonadati</taxon>
        <taxon>Pseudomonadota</taxon>
        <taxon>Alphaproteobacteria</taxon>
        <taxon>Rhodospirillales</taxon>
        <taxon>Thalassobaculaceae</taxon>
        <taxon>Thalassobaculum</taxon>
    </lineage>
</organism>
<dbReference type="InterPro" id="IPR010134">
    <property type="entry name" value="PHA_reg_PhaR"/>
</dbReference>
<name>A0A8G2EVM7_9PROT</name>
<feature type="region of interest" description="Disordered" evidence="1">
    <location>
        <begin position="1"/>
        <end position="42"/>
    </location>
</feature>
<dbReference type="OrthoDB" id="9795345at2"/>
<dbReference type="AlphaFoldDB" id="A0A8G2EVM7"/>
<evidence type="ECO:0000259" key="2">
    <source>
        <dbReference type="Pfam" id="PF05233"/>
    </source>
</evidence>
<dbReference type="Pfam" id="PF07879">
    <property type="entry name" value="PHB_acc_N"/>
    <property type="match status" value="1"/>
</dbReference>
<reference evidence="4 5" key="1">
    <citation type="submission" date="2016-10" db="EMBL/GenBank/DDBJ databases">
        <authorList>
            <person name="Varghese N."/>
            <person name="Submissions S."/>
        </authorList>
    </citation>
    <scope>NUCLEOTIDE SEQUENCE [LARGE SCALE GENOMIC DNA]</scope>
    <source>
        <strain evidence="4 5">DSM 18839</strain>
    </source>
</reference>
<dbReference type="InterPro" id="IPR007897">
    <property type="entry name" value="PHB_accumulat"/>
</dbReference>
<evidence type="ECO:0000259" key="3">
    <source>
        <dbReference type="Pfam" id="PF07879"/>
    </source>
</evidence>
<comment type="caution">
    <text evidence="4">The sequence shown here is derived from an EMBL/GenBank/DDBJ whole genome shotgun (WGS) entry which is preliminary data.</text>
</comment>
<dbReference type="GO" id="GO:0006355">
    <property type="term" value="P:regulation of DNA-templated transcription"/>
    <property type="evidence" value="ECO:0007669"/>
    <property type="project" value="InterPro"/>
</dbReference>
<gene>
    <name evidence="4" type="ORF">SAMN05660686_01090</name>
</gene>
<dbReference type="RefSeq" id="WP_093148751.1">
    <property type="nucleotide sequence ID" value="NZ_FNBW01000003.1"/>
</dbReference>
<proteinExistence type="predicted"/>
<feature type="domain" description="PHB accumulation regulatory" evidence="2">
    <location>
        <begin position="113"/>
        <end position="152"/>
    </location>
</feature>
<dbReference type="InterPro" id="IPR012909">
    <property type="entry name" value="PHA_DNA-bd_N"/>
</dbReference>
<sequence>MTDSSKTDAAKKTTRAPGRKAAAAKASTVGRRSEAEDGSGATGGAQAITIKKYANRRLYNTATSSYVTLDHLCQMVKDGVEFVVYDAKTGEDITRAVLTQIIVEEESKGQNLLPIGFLRQLISFYGDNLQMVVPGYLESSMAAFSQNQERMRSYMSEAFGGMYPFGSIEDMTKRNLTMLEQAMSMFTPPGGTATGGGAKPAPSSAEPASGGSGEDTAAAVRQLQTQLETLQRQLMELGTGALSKRDTDDS</sequence>
<dbReference type="NCBIfam" id="TIGR01848">
    <property type="entry name" value="PHA_reg_PhaR"/>
    <property type="match status" value="1"/>
</dbReference>